<name>A0A517ZX67_9PLAN</name>
<evidence type="ECO:0000313" key="3">
    <source>
        <dbReference type="Proteomes" id="UP000319383"/>
    </source>
</evidence>
<dbReference type="InterPro" id="IPR027417">
    <property type="entry name" value="P-loop_NTPase"/>
</dbReference>
<dbReference type="RefSeq" id="WP_145379694.1">
    <property type="nucleotide sequence ID" value="NZ_CP036276.1"/>
</dbReference>
<organism evidence="2 3">
    <name type="scientific">Symmachiella dynata</name>
    <dbReference type="NCBI Taxonomy" id="2527995"/>
    <lineage>
        <taxon>Bacteria</taxon>
        <taxon>Pseudomonadati</taxon>
        <taxon>Planctomycetota</taxon>
        <taxon>Planctomycetia</taxon>
        <taxon>Planctomycetales</taxon>
        <taxon>Planctomycetaceae</taxon>
        <taxon>Symmachiella</taxon>
    </lineage>
</organism>
<dbReference type="Gene3D" id="3.40.50.300">
    <property type="entry name" value="P-loop containing nucleotide triphosphate hydrolases"/>
    <property type="match status" value="1"/>
</dbReference>
<dbReference type="AlphaFoldDB" id="A0A517ZX67"/>
<proteinExistence type="predicted"/>
<dbReference type="EMBL" id="CP036276">
    <property type="protein sequence ID" value="QDU47060.1"/>
    <property type="molecule type" value="Genomic_DNA"/>
</dbReference>
<sequence length="265" mass="27907">MTALDRTFIKAFRRRETEADCQRPPEQVSGESPAEVAPRLADADSDVDSKADAEVVPLTATSPDWQWPAICDELLRGAAEGFESVAAELEALAACGKKSVVALAGSQTGVGCTSVYLTLARTLAARAAQPVLLIEANRARPALCDQLQVTGHEARSPHKLGESGLAIVSLADAAAEISNLVAGLADEYPLILIDAGCIADPMDAPALWAAGVVGTTILVDFDDRESGQRNVIVESLAKQSDMFLGVIETRREDLGAEIAPPRMMG</sequence>
<reference evidence="2 3" key="1">
    <citation type="submission" date="2019-02" db="EMBL/GenBank/DDBJ databases">
        <title>Deep-cultivation of Planctomycetes and their phenomic and genomic characterization uncovers novel biology.</title>
        <authorList>
            <person name="Wiegand S."/>
            <person name="Jogler M."/>
            <person name="Boedeker C."/>
            <person name="Pinto D."/>
            <person name="Vollmers J."/>
            <person name="Rivas-Marin E."/>
            <person name="Kohn T."/>
            <person name="Peeters S.H."/>
            <person name="Heuer A."/>
            <person name="Rast P."/>
            <person name="Oberbeckmann S."/>
            <person name="Bunk B."/>
            <person name="Jeske O."/>
            <person name="Meyerdierks A."/>
            <person name="Storesund J.E."/>
            <person name="Kallscheuer N."/>
            <person name="Luecker S."/>
            <person name="Lage O.M."/>
            <person name="Pohl T."/>
            <person name="Merkel B.J."/>
            <person name="Hornburger P."/>
            <person name="Mueller R.-W."/>
            <person name="Bruemmer F."/>
            <person name="Labrenz M."/>
            <person name="Spormann A.M."/>
            <person name="Op den Camp H."/>
            <person name="Overmann J."/>
            <person name="Amann R."/>
            <person name="Jetten M.S.M."/>
            <person name="Mascher T."/>
            <person name="Medema M.H."/>
            <person name="Devos D.P."/>
            <person name="Kaster A.-K."/>
            <person name="Ovreas L."/>
            <person name="Rohde M."/>
            <person name="Galperin M.Y."/>
            <person name="Jogler C."/>
        </authorList>
    </citation>
    <scope>NUCLEOTIDE SEQUENCE [LARGE SCALE GENOMIC DNA]</scope>
    <source>
        <strain evidence="2 3">Mal52</strain>
    </source>
</reference>
<accession>A0A517ZX67</accession>
<gene>
    <name evidence="2" type="ORF">Mal52_55880</name>
</gene>
<keyword evidence="3" id="KW-1185">Reference proteome</keyword>
<dbReference type="KEGG" id="sdyn:Mal52_55880"/>
<dbReference type="SUPFAM" id="SSF52540">
    <property type="entry name" value="P-loop containing nucleoside triphosphate hydrolases"/>
    <property type="match status" value="1"/>
</dbReference>
<evidence type="ECO:0000313" key="2">
    <source>
        <dbReference type="EMBL" id="QDU47060.1"/>
    </source>
</evidence>
<evidence type="ECO:0000256" key="1">
    <source>
        <dbReference type="SAM" id="MobiDB-lite"/>
    </source>
</evidence>
<protein>
    <submittedName>
        <fullName evidence="2">Uncharacterized protein</fullName>
    </submittedName>
</protein>
<dbReference type="Proteomes" id="UP000319383">
    <property type="component" value="Chromosome"/>
</dbReference>
<feature type="region of interest" description="Disordered" evidence="1">
    <location>
        <begin position="15"/>
        <end position="48"/>
    </location>
</feature>